<comment type="similarity">
    <text evidence="1">Belongs to the LysR transcriptional regulatory family.</text>
</comment>
<dbReference type="EMBL" id="JBEGCJ010000002">
    <property type="protein sequence ID" value="MEQ6916642.1"/>
    <property type="molecule type" value="Genomic_DNA"/>
</dbReference>
<comment type="caution">
    <text evidence="6">The sequence shown here is derived from an EMBL/GenBank/DDBJ whole genome shotgun (WGS) entry which is preliminary data.</text>
</comment>
<dbReference type="PANTHER" id="PTHR30346">
    <property type="entry name" value="TRANSCRIPTIONAL DUAL REGULATOR HCAR-RELATED"/>
    <property type="match status" value="1"/>
</dbReference>
<dbReference type="RefSeq" id="WP_349760912.1">
    <property type="nucleotide sequence ID" value="NZ_JBEGCJ010000002.1"/>
</dbReference>
<dbReference type="SUPFAM" id="SSF46785">
    <property type="entry name" value="Winged helix' DNA-binding domain"/>
    <property type="match status" value="1"/>
</dbReference>
<dbReference type="InterPro" id="IPR000847">
    <property type="entry name" value="LysR_HTH_N"/>
</dbReference>
<dbReference type="InterPro" id="IPR036390">
    <property type="entry name" value="WH_DNA-bd_sf"/>
</dbReference>
<dbReference type="InterPro" id="IPR005119">
    <property type="entry name" value="LysR_subst-bd"/>
</dbReference>
<dbReference type="PANTHER" id="PTHR30346:SF0">
    <property type="entry name" value="HCA OPERON TRANSCRIPTIONAL ACTIVATOR HCAR"/>
    <property type="match status" value="1"/>
</dbReference>
<proteinExistence type="inferred from homology"/>
<accession>A0ABV1NC78</accession>
<organism evidence="6 7">
    <name type="scientific">Halomonas aquatica</name>
    <dbReference type="NCBI Taxonomy" id="3151123"/>
    <lineage>
        <taxon>Bacteria</taxon>
        <taxon>Pseudomonadati</taxon>
        <taxon>Pseudomonadota</taxon>
        <taxon>Gammaproteobacteria</taxon>
        <taxon>Oceanospirillales</taxon>
        <taxon>Halomonadaceae</taxon>
        <taxon>Halomonas</taxon>
    </lineage>
</organism>
<sequence>MTVRYELRHLKGFIAVAEELNFHRAAERLNVAQPALSRTIKQLEDFLGLRLLVRSSRRVSLTEEGRTFLEGAYQALRLLEEAERNARRSLEGEVGRLRIGYTDFAITGCLPQILEAFRNSHPGVQLELVHGFTYRQIEQLHEHQLDCAFVTGPVGDHDLSSIPVQLDRLVAIVSNRHPLSQLDAVCLEALRDEPFVMGEREGWHHFHRHVQAICLRRGFQPRVIQEAYNSEGIFGFIEANLGVTLHAECVRNYYRKGTRILSLQDVEERIPTEMAWLPKDMTPVQQCFIQFIRTQHHARIANQ</sequence>
<evidence type="ECO:0000313" key="6">
    <source>
        <dbReference type="EMBL" id="MEQ6916642.1"/>
    </source>
</evidence>
<keyword evidence="4" id="KW-0804">Transcription</keyword>
<keyword evidence="3" id="KW-0238">DNA-binding</keyword>
<protein>
    <submittedName>
        <fullName evidence="6">LysR family transcriptional regulator</fullName>
    </submittedName>
</protein>
<gene>
    <name evidence="6" type="ORF">ABE960_03740</name>
</gene>
<dbReference type="Proteomes" id="UP001442468">
    <property type="component" value="Unassembled WGS sequence"/>
</dbReference>
<dbReference type="CDD" id="cd08414">
    <property type="entry name" value="PBP2_LTTR_aromatics_like"/>
    <property type="match status" value="1"/>
</dbReference>
<reference evidence="6 7" key="1">
    <citation type="submission" date="2024-05" db="EMBL/GenBank/DDBJ databases">
        <title>Halomonas sp. SSM6 16S ribosomal RNA gene Genome sequencing and assembly.</title>
        <authorList>
            <person name="Yook S."/>
        </authorList>
    </citation>
    <scope>NUCLEOTIDE SEQUENCE [LARGE SCALE GENOMIC DNA]</scope>
    <source>
        <strain evidence="6 7">SSM6</strain>
    </source>
</reference>
<dbReference type="Pfam" id="PF03466">
    <property type="entry name" value="LysR_substrate"/>
    <property type="match status" value="1"/>
</dbReference>
<evidence type="ECO:0000313" key="7">
    <source>
        <dbReference type="Proteomes" id="UP001442468"/>
    </source>
</evidence>
<keyword evidence="2" id="KW-0805">Transcription regulation</keyword>
<feature type="domain" description="HTH lysR-type" evidence="5">
    <location>
        <begin position="5"/>
        <end position="62"/>
    </location>
</feature>
<name>A0ABV1NC78_9GAMM</name>
<dbReference type="PRINTS" id="PR00039">
    <property type="entry name" value="HTHLYSR"/>
</dbReference>
<dbReference type="Gene3D" id="1.10.10.10">
    <property type="entry name" value="Winged helix-like DNA-binding domain superfamily/Winged helix DNA-binding domain"/>
    <property type="match status" value="1"/>
</dbReference>
<dbReference type="Gene3D" id="3.40.190.10">
    <property type="entry name" value="Periplasmic binding protein-like II"/>
    <property type="match status" value="2"/>
</dbReference>
<evidence type="ECO:0000256" key="4">
    <source>
        <dbReference type="ARBA" id="ARBA00023163"/>
    </source>
</evidence>
<evidence type="ECO:0000256" key="3">
    <source>
        <dbReference type="ARBA" id="ARBA00023125"/>
    </source>
</evidence>
<evidence type="ECO:0000259" key="5">
    <source>
        <dbReference type="PROSITE" id="PS50931"/>
    </source>
</evidence>
<dbReference type="SUPFAM" id="SSF53850">
    <property type="entry name" value="Periplasmic binding protein-like II"/>
    <property type="match status" value="1"/>
</dbReference>
<dbReference type="InterPro" id="IPR036388">
    <property type="entry name" value="WH-like_DNA-bd_sf"/>
</dbReference>
<dbReference type="Pfam" id="PF00126">
    <property type="entry name" value="HTH_1"/>
    <property type="match status" value="1"/>
</dbReference>
<evidence type="ECO:0000256" key="1">
    <source>
        <dbReference type="ARBA" id="ARBA00009437"/>
    </source>
</evidence>
<keyword evidence="7" id="KW-1185">Reference proteome</keyword>
<dbReference type="PROSITE" id="PS50931">
    <property type="entry name" value="HTH_LYSR"/>
    <property type="match status" value="1"/>
</dbReference>
<evidence type="ECO:0000256" key="2">
    <source>
        <dbReference type="ARBA" id="ARBA00023015"/>
    </source>
</evidence>